<protein>
    <submittedName>
        <fullName evidence="2">PxKF domain-containing protein</fullName>
    </submittedName>
</protein>
<dbReference type="Proteomes" id="UP000653231">
    <property type="component" value="Unassembled WGS sequence"/>
</dbReference>
<dbReference type="NCBIfam" id="NF038114">
    <property type="entry name" value="rightmost"/>
    <property type="match status" value="1"/>
</dbReference>
<proteinExistence type="predicted"/>
<evidence type="ECO:0000313" key="2">
    <source>
        <dbReference type="EMBL" id="MBD3143028.1"/>
    </source>
</evidence>
<evidence type="ECO:0000313" key="3">
    <source>
        <dbReference type="Proteomes" id="UP000653231"/>
    </source>
</evidence>
<name>A0ABR8KW95_9ACTN</name>
<evidence type="ECO:0000259" key="1">
    <source>
        <dbReference type="PROSITE" id="PS50835"/>
    </source>
</evidence>
<feature type="domain" description="Ig-like" evidence="1">
    <location>
        <begin position="591"/>
        <end position="677"/>
    </location>
</feature>
<dbReference type="InterPro" id="IPR007110">
    <property type="entry name" value="Ig-like_dom"/>
</dbReference>
<gene>
    <name evidence="2" type="ORF">IEQ31_07500</name>
</gene>
<reference evidence="2 3" key="1">
    <citation type="submission" date="2020-09" db="EMBL/GenBank/DDBJ databases">
        <title>Actinomycete isolated from the Camponotus japonicus Mayr.</title>
        <authorList>
            <person name="Gong X."/>
        </authorList>
    </citation>
    <scope>NUCLEOTIDE SEQUENCE [LARGE SCALE GENOMIC DNA]</scope>
    <source>
        <strain evidence="2 3">2C-HV3</strain>
    </source>
</reference>
<accession>A0ABR8KW95</accession>
<sequence>MQLAFPPEPTGSKRRVAHRALSAILAALTVILVLPGLAAPASAATAATTITDPAFYGLESGTIASATGLDGGDSTRLRLKTAAAVDSSWQTLAFTEAAGNPDIDVTVFAYDANGTYLSPSTGWQSLVSPYTYTIPAGTAKIRYVLKYHAGGAITPADHAAWLTIGVAGTGTTAPPSTSDPGFNDFEQGTIASATGAKRDDASDVATRIRLKAPVAVDRSWQALKFDGGSKGSDVSVTVFAYDANGTFLSPSTGWKSLASPYVYVIPAATAKISYVLSHDAANSVQPINASERSPWVTLSTVKLDPRDNYKVNASTVTPQFTIPGMHDEQGGNFVDGKLWIGAASDDSHTVANGHVYVYDIDYATKTATLAHTFKHDFGHLNSFSYDEASGDLIFGNGSSSYTQAPEFYVVKESNIDLDGTNTLDGVHATAFDVPDDFGAKCNVIWTDQPGIAVMLTDDGTTVRKIKLATGTEHGQYGVYAPAAGGGYNGTWDLLATYHINSAYDVVQSAAWVRGHLVIGLGHGPMSIAVIDLQDDGHMDYEIYRNAAQSQFFEAVFYDPDNHYFGGVNANTGVGYFWDDTNFSFTATPPAPVVTGVSVTPSAVTVSRGGTQSFTATVTGDGHPAQSVTWSVRGNASTGTTIDGEGLLTVASDETARALTVAATSTADASRSATATVAIPRPGRFGGFRPPVKSDGVNAVQAGRTIPIKWTIDGEEDGESAVVSATFDEPGAEYHWIGKLGSYHLNVDTPRSWAGSRRTFTVTLADGSFHRAEFAFK</sequence>
<organism evidence="2 3">
    <name type="scientific">Microbispora bryophytorum subsp. camponoti</name>
    <dbReference type="NCBI Taxonomy" id="1677852"/>
    <lineage>
        <taxon>Bacteria</taxon>
        <taxon>Bacillati</taxon>
        <taxon>Actinomycetota</taxon>
        <taxon>Actinomycetes</taxon>
        <taxon>Streptosporangiales</taxon>
        <taxon>Streptosporangiaceae</taxon>
        <taxon>Microbispora</taxon>
    </lineage>
</organism>
<dbReference type="EMBL" id="JACXRZ010000005">
    <property type="protein sequence ID" value="MBD3143028.1"/>
    <property type="molecule type" value="Genomic_DNA"/>
</dbReference>
<dbReference type="PROSITE" id="PS50835">
    <property type="entry name" value="IG_LIKE"/>
    <property type="match status" value="1"/>
</dbReference>
<keyword evidence="3" id="KW-1185">Reference proteome</keyword>
<dbReference type="RefSeq" id="WP_191050791.1">
    <property type="nucleotide sequence ID" value="NZ_JACXRZ010000005.1"/>
</dbReference>
<dbReference type="Gene3D" id="2.60.40.1080">
    <property type="match status" value="1"/>
</dbReference>
<comment type="caution">
    <text evidence="2">The sequence shown here is derived from an EMBL/GenBank/DDBJ whole genome shotgun (WGS) entry which is preliminary data.</text>
</comment>